<dbReference type="InterPro" id="IPR027417">
    <property type="entry name" value="P-loop_NTPase"/>
</dbReference>
<organism evidence="2 3">
    <name type="scientific">Candidatus Fimimorpha faecalis</name>
    <dbReference type="NCBI Taxonomy" id="2840824"/>
    <lineage>
        <taxon>Bacteria</taxon>
        <taxon>Bacillati</taxon>
        <taxon>Bacillota</taxon>
        <taxon>Clostridia</taxon>
        <taxon>Eubacteriales</taxon>
        <taxon>Candidatus Fimimorpha</taxon>
    </lineage>
</organism>
<reference evidence="2" key="1">
    <citation type="submission" date="2020-10" db="EMBL/GenBank/DDBJ databases">
        <authorList>
            <person name="Gilroy R."/>
        </authorList>
    </citation>
    <scope>NUCLEOTIDE SEQUENCE</scope>
    <source>
        <strain evidence="2">ChiW13-3771</strain>
    </source>
</reference>
<feature type="domain" description="AAA+ ATPase" evidence="1">
    <location>
        <begin position="418"/>
        <end position="611"/>
    </location>
</feature>
<evidence type="ECO:0000313" key="2">
    <source>
        <dbReference type="EMBL" id="HIR87731.1"/>
    </source>
</evidence>
<dbReference type="EMBL" id="DVHN01000023">
    <property type="protein sequence ID" value="HIR87731.1"/>
    <property type="molecule type" value="Genomic_DNA"/>
</dbReference>
<evidence type="ECO:0000313" key="3">
    <source>
        <dbReference type="Proteomes" id="UP000824201"/>
    </source>
</evidence>
<sequence>MRSEWEKEWIQAEQIIQKYKQEYETEVEENYEQYYKEFQQKFSPEYFVKLSAQSLLESIFAIGEKESIETWWKNHRIGEKERQPTIVFCSKENIFVNKEYLKKCSKKEFNIIRQEIWECWKAGFSVILRKKKLESIEDYRAFDRALWKVMGVNAYHEWFHEYLYWMFPDEFSIWHSEAWQKHILFAYGIHPDHFFYGRSGQISLLIRKANITMQQFCTISYAQFGEVRSFFRIGTSNKGEDYFSEWKENHIAAIGWSDLGPLDQYIQGDVLNKRELREKLQELYYPGVKQLASRKAKELANFYNSTNTSIFVAMRGEQLLAFGDQVGAYYYNESVKFSHRKSIQWHCCFQAGEKLPNKSEGLRTSFYELKDEENLHYLYQKYYSERRKSKQSVWNDRNHHKRMNDKKIERVPRDHPLHPLNQILYGPPGTGKTYSLVEYALAIIENRRVNDSKQTIHKRKEQMKQYETFVQSGQVVFTTFHQSYGYEEFVQGIRPNLQAQTISFQKTDGIFKQISDRALQHPEKNYVLIIDEINRGNISKIFGELITLLEEDKRIGEINPLVVTLPSGDSFAVPNNLYLIGTMNSADQSISIMDTALRRRFQFIEMPPQADKIENKQLRTVFQILNRYLKRELRNTDLLIGHSFFMNRTEMDLEEIFNQNIIPLLYEYFYNEEEKIRQALECLEKTAFEIDSCSSGRIRIRKKDERNHECTRI</sequence>
<proteinExistence type="predicted"/>
<dbReference type="Gene3D" id="3.40.50.300">
    <property type="entry name" value="P-loop containing nucleotide triphosphate hydrolases"/>
    <property type="match status" value="1"/>
</dbReference>
<protein>
    <submittedName>
        <fullName evidence="2">AAA family ATPase</fullName>
    </submittedName>
</protein>
<name>A0A9D1ECU7_9FIRM</name>
<gene>
    <name evidence="2" type="ORF">IAC96_02150</name>
</gene>
<comment type="caution">
    <text evidence="2">The sequence shown here is derived from an EMBL/GenBank/DDBJ whole genome shotgun (WGS) entry which is preliminary data.</text>
</comment>
<dbReference type="AlphaFoldDB" id="A0A9D1ECU7"/>
<evidence type="ECO:0000259" key="1">
    <source>
        <dbReference type="SMART" id="SM00382"/>
    </source>
</evidence>
<dbReference type="GO" id="GO:0016887">
    <property type="term" value="F:ATP hydrolysis activity"/>
    <property type="evidence" value="ECO:0007669"/>
    <property type="project" value="InterPro"/>
</dbReference>
<dbReference type="PANTHER" id="PTHR37291">
    <property type="entry name" value="5-METHYLCYTOSINE-SPECIFIC RESTRICTION ENZYME B"/>
    <property type="match status" value="1"/>
</dbReference>
<dbReference type="Proteomes" id="UP000824201">
    <property type="component" value="Unassembled WGS sequence"/>
</dbReference>
<dbReference type="Pfam" id="PF07728">
    <property type="entry name" value="AAA_5"/>
    <property type="match status" value="1"/>
</dbReference>
<dbReference type="SMART" id="SM00382">
    <property type="entry name" value="AAA"/>
    <property type="match status" value="1"/>
</dbReference>
<accession>A0A9D1ECU7</accession>
<dbReference type="SUPFAM" id="SSF52540">
    <property type="entry name" value="P-loop containing nucleoside triphosphate hydrolases"/>
    <property type="match status" value="1"/>
</dbReference>
<dbReference type="InterPro" id="IPR011704">
    <property type="entry name" value="ATPase_dyneun-rel_AAA"/>
</dbReference>
<dbReference type="PANTHER" id="PTHR37291:SF1">
    <property type="entry name" value="TYPE IV METHYL-DIRECTED RESTRICTION ENZYME ECOKMCRB SUBUNIT"/>
    <property type="match status" value="1"/>
</dbReference>
<dbReference type="InterPro" id="IPR052934">
    <property type="entry name" value="Methyl-DNA_Rec/Restrict_Enz"/>
</dbReference>
<dbReference type="GO" id="GO:0005524">
    <property type="term" value="F:ATP binding"/>
    <property type="evidence" value="ECO:0007669"/>
    <property type="project" value="InterPro"/>
</dbReference>
<dbReference type="InterPro" id="IPR003593">
    <property type="entry name" value="AAA+_ATPase"/>
</dbReference>
<reference evidence="2" key="2">
    <citation type="journal article" date="2021" name="PeerJ">
        <title>Extensive microbial diversity within the chicken gut microbiome revealed by metagenomics and culture.</title>
        <authorList>
            <person name="Gilroy R."/>
            <person name="Ravi A."/>
            <person name="Getino M."/>
            <person name="Pursley I."/>
            <person name="Horton D.L."/>
            <person name="Alikhan N.F."/>
            <person name="Baker D."/>
            <person name="Gharbi K."/>
            <person name="Hall N."/>
            <person name="Watson M."/>
            <person name="Adriaenssens E.M."/>
            <person name="Foster-Nyarko E."/>
            <person name="Jarju S."/>
            <person name="Secka A."/>
            <person name="Antonio M."/>
            <person name="Oren A."/>
            <person name="Chaudhuri R.R."/>
            <person name="La Ragione R."/>
            <person name="Hildebrand F."/>
            <person name="Pallen M.J."/>
        </authorList>
    </citation>
    <scope>NUCLEOTIDE SEQUENCE</scope>
    <source>
        <strain evidence="2">ChiW13-3771</strain>
    </source>
</reference>